<dbReference type="SUPFAM" id="SSF103473">
    <property type="entry name" value="MFS general substrate transporter"/>
    <property type="match status" value="1"/>
</dbReference>
<feature type="transmembrane region" description="Helical" evidence="6">
    <location>
        <begin position="121"/>
        <end position="142"/>
    </location>
</feature>
<feature type="transmembrane region" description="Helical" evidence="6">
    <location>
        <begin position="96"/>
        <end position="115"/>
    </location>
</feature>
<dbReference type="PROSITE" id="PS50850">
    <property type="entry name" value="MFS"/>
    <property type="match status" value="1"/>
</dbReference>
<evidence type="ECO:0000256" key="2">
    <source>
        <dbReference type="ARBA" id="ARBA00022448"/>
    </source>
</evidence>
<dbReference type="InterPro" id="IPR020846">
    <property type="entry name" value="MFS_dom"/>
</dbReference>
<keyword evidence="4 6" id="KW-1133">Transmembrane helix</keyword>
<comment type="subcellular location">
    <subcellularLocation>
        <location evidence="1">Cell membrane</location>
        <topology evidence="1">Multi-pass membrane protein</topology>
    </subcellularLocation>
</comment>
<sequence length="251" mass="26900">MAQETAPPELSADVTARLDRLPVTRHHRSLVITIGMGLFFDMYEIFMSGVLGPVLSDRFELSATATSAVLASAFIGMFLGVVTMGRLADRYGRRRFLIASVALYTVFSAVGALSLNAPMLIAARFLAGLGIGPQLPLADAYLSDLLPARARGRYTALAYTIAFFGVPTVGLLAHWLVRLSPLGMAGWRWLFLIGALGGVAALLRYRRLVESPRWLASVGRTAEAERIVTDLEAAAPTRAAPPAATARTDAP</sequence>
<keyword evidence="5 6" id="KW-0472">Membrane</keyword>
<evidence type="ECO:0000256" key="1">
    <source>
        <dbReference type="ARBA" id="ARBA00004651"/>
    </source>
</evidence>
<dbReference type="PANTHER" id="PTHR23511">
    <property type="entry name" value="SYNAPTIC VESICLE GLYCOPROTEIN 2"/>
    <property type="match status" value="1"/>
</dbReference>
<evidence type="ECO:0000256" key="5">
    <source>
        <dbReference type="ARBA" id="ARBA00023136"/>
    </source>
</evidence>
<dbReference type="EMBL" id="LGUT01001568">
    <property type="protein sequence ID" value="KOG88693.1"/>
    <property type="molecule type" value="Genomic_DNA"/>
</dbReference>
<keyword evidence="9" id="KW-1185">Reference proteome</keyword>
<evidence type="ECO:0000259" key="7">
    <source>
        <dbReference type="PROSITE" id="PS50850"/>
    </source>
</evidence>
<feature type="non-terminal residue" evidence="8">
    <location>
        <position position="251"/>
    </location>
</feature>
<gene>
    <name evidence="8" type="ORF">ADK38_18375</name>
</gene>
<dbReference type="InterPro" id="IPR005829">
    <property type="entry name" value="Sugar_transporter_CS"/>
</dbReference>
<accession>A0ABR5J5N8</accession>
<dbReference type="InterPro" id="IPR011701">
    <property type="entry name" value="MFS"/>
</dbReference>
<dbReference type="PROSITE" id="PS00216">
    <property type="entry name" value="SUGAR_TRANSPORT_1"/>
    <property type="match status" value="1"/>
</dbReference>
<protein>
    <submittedName>
        <fullName evidence="8">MFS transporter</fullName>
    </submittedName>
</protein>
<feature type="transmembrane region" description="Helical" evidence="6">
    <location>
        <begin position="63"/>
        <end position="84"/>
    </location>
</feature>
<evidence type="ECO:0000256" key="6">
    <source>
        <dbReference type="SAM" id="Phobius"/>
    </source>
</evidence>
<evidence type="ECO:0000313" key="9">
    <source>
        <dbReference type="Proteomes" id="UP000037020"/>
    </source>
</evidence>
<dbReference type="CDD" id="cd17316">
    <property type="entry name" value="MFS_SV2_like"/>
    <property type="match status" value="1"/>
</dbReference>
<feature type="transmembrane region" description="Helical" evidence="6">
    <location>
        <begin position="154"/>
        <end position="175"/>
    </location>
</feature>
<dbReference type="Gene3D" id="1.20.1250.20">
    <property type="entry name" value="MFS general substrate transporter like domains"/>
    <property type="match status" value="1"/>
</dbReference>
<keyword evidence="2" id="KW-0813">Transport</keyword>
<reference evidence="8 9" key="1">
    <citation type="submission" date="2015-07" db="EMBL/GenBank/DDBJ databases">
        <authorList>
            <person name="Ju K.-S."/>
            <person name="Doroghazi J.R."/>
            <person name="Metcalf W.W."/>
        </authorList>
    </citation>
    <scope>NUCLEOTIDE SEQUENCE [LARGE SCALE GENOMIC DNA]</scope>
    <source>
        <strain evidence="8 9">NRRL B-3589</strain>
    </source>
</reference>
<comment type="caution">
    <text evidence="8">The sequence shown here is derived from an EMBL/GenBank/DDBJ whole genome shotgun (WGS) entry which is preliminary data.</text>
</comment>
<organism evidence="8 9">
    <name type="scientific">Streptomyces varsoviensis</name>
    <dbReference type="NCBI Taxonomy" id="67373"/>
    <lineage>
        <taxon>Bacteria</taxon>
        <taxon>Bacillati</taxon>
        <taxon>Actinomycetota</taxon>
        <taxon>Actinomycetes</taxon>
        <taxon>Kitasatosporales</taxon>
        <taxon>Streptomycetaceae</taxon>
        <taxon>Streptomyces</taxon>
    </lineage>
</organism>
<evidence type="ECO:0000256" key="4">
    <source>
        <dbReference type="ARBA" id="ARBA00022989"/>
    </source>
</evidence>
<evidence type="ECO:0000256" key="3">
    <source>
        <dbReference type="ARBA" id="ARBA00022692"/>
    </source>
</evidence>
<evidence type="ECO:0000313" key="8">
    <source>
        <dbReference type="EMBL" id="KOG88693.1"/>
    </source>
</evidence>
<keyword evidence="3 6" id="KW-0812">Transmembrane</keyword>
<dbReference type="PANTHER" id="PTHR23511:SF34">
    <property type="entry name" value="SYNAPTIC VESICLE GLYCOPROTEIN 2"/>
    <property type="match status" value="1"/>
</dbReference>
<proteinExistence type="predicted"/>
<dbReference type="Proteomes" id="UP000037020">
    <property type="component" value="Unassembled WGS sequence"/>
</dbReference>
<feature type="domain" description="Major facilitator superfamily (MFS) profile" evidence="7">
    <location>
        <begin position="30"/>
        <end position="251"/>
    </location>
</feature>
<dbReference type="InterPro" id="IPR036259">
    <property type="entry name" value="MFS_trans_sf"/>
</dbReference>
<feature type="transmembrane region" description="Helical" evidence="6">
    <location>
        <begin position="187"/>
        <end position="205"/>
    </location>
</feature>
<feature type="transmembrane region" description="Helical" evidence="6">
    <location>
        <begin position="30"/>
        <end position="51"/>
    </location>
</feature>
<name>A0ABR5J5N8_9ACTN</name>
<dbReference type="Pfam" id="PF07690">
    <property type="entry name" value="MFS_1"/>
    <property type="match status" value="1"/>
</dbReference>